<evidence type="ECO:0000256" key="1">
    <source>
        <dbReference type="SAM" id="Phobius"/>
    </source>
</evidence>
<protein>
    <submittedName>
        <fullName evidence="2">Uncharacterized protein</fullName>
    </submittedName>
</protein>
<organism evidence="2">
    <name type="scientific">marine sediment metagenome</name>
    <dbReference type="NCBI Taxonomy" id="412755"/>
    <lineage>
        <taxon>unclassified sequences</taxon>
        <taxon>metagenomes</taxon>
        <taxon>ecological metagenomes</taxon>
    </lineage>
</organism>
<reference evidence="2" key="1">
    <citation type="journal article" date="2015" name="Nature">
        <title>Complex archaea that bridge the gap between prokaryotes and eukaryotes.</title>
        <authorList>
            <person name="Spang A."/>
            <person name="Saw J.H."/>
            <person name="Jorgensen S.L."/>
            <person name="Zaremba-Niedzwiedzka K."/>
            <person name="Martijn J."/>
            <person name="Lind A.E."/>
            <person name="van Eijk R."/>
            <person name="Schleper C."/>
            <person name="Guy L."/>
            <person name="Ettema T.J."/>
        </authorList>
    </citation>
    <scope>NUCLEOTIDE SEQUENCE</scope>
</reference>
<keyword evidence="1" id="KW-0472">Membrane</keyword>
<feature type="transmembrane region" description="Helical" evidence="1">
    <location>
        <begin position="48"/>
        <end position="70"/>
    </location>
</feature>
<proteinExistence type="predicted"/>
<accession>A0A0F9EGD7</accession>
<keyword evidence="1" id="KW-0812">Transmembrane</keyword>
<gene>
    <name evidence="2" type="ORF">LCGC14_2077620</name>
</gene>
<comment type="caution">
    <text evidence="2">The sequence shown here is derived from an EMBL/GenBank/DDBJ whole genome shotgun (WGS) entry which is preliminary data.</text>
</comment>
<sequence length="226" mass="25704">MLAFVRLGEHVRIREVTIFVDLPMVKKKSTSKKAQSRKKPAWETEPIAWRWVPLAGVLAVGLPFIALSVYNRFRIADLKETTQPVPDSEKNIKELYNEIRAVRDNQGLQKALIDQNKARMEQLQTSFESLPNKDDLEQVAARSEELSKQTTEIQKQIRADAEAISASRRQLTERLDAPWVAIAAPLGTGLLWGLGSFILTWPIFGAMFFGPKPADPTLRHTRFRNR</sequence>
<evidence type="ECO:0000313" key="2">
    <source>
        <dbReference type="EMBL" id="KKL73168.1"/>
    </source>
</evidence>
<name>A0A0F9EGD7_9ZZZZ</name>
<feature type="transmembrane region" description="Helical" evidence="1">
    <location>
        <begin position="177"/>
        <end position="204"/>
    </location>
</feature>
<feature type="non-terminal residue" evidence="2">
    <location>
        <position position="226"/>
    </location>
</feature>
<dbReference type="EMBL" id="LAZR01025045">
    <property type="protein sequence ID" value="KKL73168.1"/>
    <property type="molecule type" value="Genomic_DNA"/>
</dbReference>
<keyword evidence="1" id="KW-1133">Transmembrane helix</keyword>
<dbReference type="AlphaFoldDB" id="A0A0F9EGD7"/>